<dbReference type="STRING" id="39962.Lmor_1505"/>
<feature type="signal peptide" evidence="3">
    <location>
        <begin position="1"/>
        <end position="19"/>
    </location>
</feature>
<dbReference type="GO" id="GO:0004869">
    <property type="term" value="F:cysteine-type endopeptidase inhibitor activity"/>
    <property type="evidence" value="ECO:0007669"/>
    <property type="project" value="UniProtKB-KW"/>
</dbReference>
<keyword evidence="1" id="KW-0646">Protease inhibitor</keyword>
<dbReference type="PANTHER" id="PTHR36530:SF1">
    <property type="entry name" value="AMOEBIASIN-1"/>
    <property type="match status" value="1"/>
</dbReference>
<dbReference type="EMBL" id="LNYN01000020">
    <property type="protein sequence ID" value="KTD34108.1"/>
    <property type="molecule type" value="Genomic_DNA"/>
</dbReference>
<name>A0A378JX70_9GAMM</name>
<feature type="domain" description="Proteinase inhibitor I42 chagasin" evidence="4">
    <location>
        <begin position="31"/>
        <end position="117"/>
    </location>
</feature>
<evidence type="ECO:0000256" key="1">
    <source>
        <dbReference type="ARBA" id="ARBA00022690"/>
    </source>
</evidence>
<dbReference type="InterPro" id="IPR052781">
    <property type="entry name" value="Cys_protease_inhibitor_I42"/>
</dbReference>
<dbReference type="Proteomes" id="UP000254040">
    <property type="component" value="Unassembled WGS sequence"/>
</dbReference>
<dbReference type="AlphaFoldDB" id="A0A378JX70"/>
<evidence type="ECO:0000259" key="4">
    <source>
        <dbReference type="Pfam" id="PF09394"/>
    </source>
</evidence>
<sequence>MMNILLGCLLMGFSILANASEDLTMNVANNETSFVVTLAANPTTGYQWSVDQYDKDLLTLTSSQYQRPKTNLIGAGGEMKFTFSVNKGKTYPKSTKMVFSYARSWEKEPVKIQTVVVNFVNP</sequence>
<feature type="chain" id="PRO_5016722158" evidence="3">
    <location>
        <begin position="20"/>
        <end position="122"/>
    </location>
</feature>
<keyword evidence="7" id="KW-1185">Reference proteome</keyword>
<proteinExistence type="predicted"/>
<evidence type="ECO:0000256" key="3">
    <source>
        <dbReference type="SAM" id="SignalP"/>
    </source>
</evidence>
<dbReference type="Proteomes" id="UP000054985">
    <property type="component" value="Unassembled WGS sequence"/>
</dbReference>
<evidence type="ECO:0000313" key="6">
    <source>
        <dbReference type="EMBL" id="STX63016.1"/>
    </source>
</evidence>
<reference evidence="5 7" key="1">
    <citation type="submission" date="2015-11" db="EMBL/GenBank/DDBJ databases">
        <title>Genomic analysis of 38 Legionella species identifies large and diverse effector repertoires.</title>
        <authorList>
            <person name="Burstein D."/>
            <person name="Amaro F."/>
            <person name="Zusman T."/>
            <person name="Lifshitz Z."/>
            <person name="Cohen O."/>
            <person name="Gilbert J.A."/>
            <person name="Pupko T."/>
            <person name="Shuman H.A."/>
            <person name="Segal G."/>
        </authorList>
    </citation>
    <scope>NUCLEOTIDE SEQUENCE [LARGE SCALE GENOMIC DNA]</scope>
    <source>
        <strain evidence="5 7">ATCC 43877</strain>
    </source>
</reference>
<gene>
    <name evidence="5" type="ORF">Lmor_1505</name>
    <name evidence="6" type="ORF">NCTC12239_01956</name>
</gene>
<dbReference type="Pfam" id="PF09394">
    <property type="entry name" value="Inhibitor_I42"/>
    <property type="match status" value="1"/>
</dbReference>
<keyword evidence="3" id="KW-0732">Signal</keyword>
<protein>
    <submittedName>
        <fullName evidence="6">Secreted protein</fullName>
    </submittedName>
</protein>
<reference evidence="6 8" key="2">
    <citation type="submission" date="2018-06" db="EMBL/GenBank/DDBJ databases">
        <authorList>
            <consortium name="Pathogen Informatics"/>
            <person name="Doyle S."/>
        </authorList>
    </citation>
    <scope>NUCLEOTIDE SEQUENCE [LARGE SCALE GENOMIC DNA]</scope>
    <source>
        <strain evidence="6 8">NCTC12239</strain>
    </source>
</reference>
<dbReference type="SUPFAM" id="SSF141066">
    <property type="entry name" value="ICP-like"/>
    <property type="match status" value="1"/>
</dbReference>
<keyword evidence="2" id="KW-0789">Thiol protease inhibitor</keyword>
<dbReference type="InterPro" id="IPR018990">
    <property type="entry name" value="Prot_inh_I42_chagasin"/>
</dbReference>
<evidence type="ECO:0000313" key="8">
    <source>
        <dbReference type="Proteomes" id="UP000254040"/>
    </source>
</evidence>
<dbReference type="PANTHER" id="PTHR36530">
    <property type="entry name" value="INHIBITOR OF CYSTEINE PEPTIDASE"/>
    <property type="match status" value="1"/>
</dbReference>
<evidence type="ECO:0000256" key="2">
    <source>
        <dbReference type="ARBA" id="ARBA00022704"/>
    </source>
</evidence>
<accession>A0A378JX70</accession>
<organism evidence="6 8">
    <name type="scientific">Legionella moravica</name>
    <dbReference type="NCBI Taxonomy" id="39962"/>
    <lineage>
        <taxon>Bacteria</taxon>
        <taxon>Pseudomonadati</taxon>
        <taxon>Pseudomonadota</taxon>
        <taxon>Gammaproteobacteria</taxon>
        <taxon>Legionellales</taxon>
        <taxon>Legionellaceae</taxon>
        <taxon>Legionella</taxon>
    </lineage>
</organism>
<dbReference type="Gene3D" id="2.60.40.2020">
    <property type="match status" value="1"/>
</dbReference>
<dbReference type="EMBL" id="UGOG01000001">
    <property type="protein sequence ID" value="STX63016.1"/>
    <property type="molecule type" value="Genomic_DNA"/>
</dbReference>
<evidence type="ECO:0000313" key="7">
    <source>
        <dbReference type="Proteomes" id="UP000054985"/>
    </source>
</evidence>
<evidence type="ECO:0000313" key="5">
    <source>
        <dbReference type="EMBL" id="KTD34108.1"/>
    </source>
</evidence>
<dbReference type="InterPro" id="IPR036331">
    <property type="entry name" value="Chagasin-like_sf"/>
</dbReference>